<evidence type="ECO:0000313" key="3">
    <source>
        <dbReference type="EMBL" id="MCE3051197.1"/>
    </source>
</evidence>
<feature type="domain" description="Transcription factor CBF/NF-Y/archaeal histone" evidence="2">
    <location>
        <begin position="5"/>
        <end position="60"/>
    </location>
</feature>
<evidence type="ECO:0000313" key="4">
    <source>
        <dbReference type="Proteomes" id="UP000823775"/>
    </source>
</evidence>
<keyword evidence="4" id="KW-1185">Reference proteome</keyword>
<comment type="caution">
    <text evidence="3">The sequence shown here is derived from an EMBL/GenBank/DDBJ whole genome shotgun (WGS) entry which is preliminary data.</text>
</comment>
<evidence type="ECO:0000256" key="1">
    <source>
        <dbReference type="SAM" id="MobiDB-lite"/>
    </source>
</evidence>
<protein>
    <recommendedName>
        <fullName evidence="2">Transcription factor CBF/NF-Y/archaeal histone domain-containing protein</fullName>
    </recommendedName>
</protein>
<feature type="compositionally biased region" description="Polar residues" evidence="1">
    <location>
        <begin position="132"/>
        <end position="142"/>
    </location>
</feature>
<dbReference type="Gene3D" id="1.10.20.10">
    <property type="entry name" value="Histone, subunit A"/>
    <property type="match status" value="1"/>
</dbReference>
<dbReference type="EMBL" id="JACEIK010008260">
    <property type="protein sequence ID" value="MCE3051197.1"/>
    <property type="molecule type" value="Genomic_DNA"/>
</dbReference>
<proteinExistence type="predicted"/>
<sequence>MRFIIMRGSSDSTQKAFTMPKSAVQKLVSYYINRITKIANERSHSEQRQTVTAENILWAMNQNARPNIVRSNVELALGPPTPSAPILPINSAPMPSYAYRAGLFYDPAAAAMMSGFNMNLRSKEMENDDNGPTESSSSTATNYGLPGVNDPYGQSKQ</sequence>
<evidence type="ECO:0000259" key="2">
    <source>
        <dbReference type="Pfam" id="PF00808"/>
    </source>
</evidence>
<accession>A0ABS8WNX0</accession>
<reference evidence="3 4" key="1">
    <citation type="journal article" date="2021" name="BMC Genomics">
        <title>Datura genome reveals duplications of psychoactive alkaloid biosynthetic genes and high mutation rate following tissue culture.</title>
        <authorList>
            <person name="Rajewski A."/>
            <person name="Carter-House D."/>
            <person name="Stajich J."/>
            <person name="Litt A."/>
        </authorList>
    </citation>
    <scope>NUCLEOTIDE SEQUENCE [LARGE SCALE GENOMIC DNA]</scope>
    <source>
        <strain evidence="3">AR-01</strain>
    </source>
</reference>
<dbReference type="InterPro" id="IPR009072">
    <property type="entry name" value="Histone-fold"/>
</dbReference>
<dbReference type="SUPFAM" id="SSF47113">
    <property type="entry name" value="Histone-fold"/>
    <property type="match status" value="1"/>
</dbReference>
<organism evidence="3 4">
    <name type="scientific">Datura stramonium</name>
    <name type="common">Jimsonweed</name>
    <name type="synonym">Common thornapple</name>
    <dbReference type="NCBI Taxonomy" id="4076"/>
    <lineage>
        <taxon>Eukaryota</taxon>
        <taxon>Viridiplantae</taxon>
        <taxon>Streptophyta</taxon>
        <taxon>Embryophyta</taxon>
        <taxon>Tracheophyta</taxon>
        <taxon>Spermatophyta</taxon>
        <taxon>Magnoliopsida</taxon>
        <taxon>eudicotyledons</taxon>
        <taxon>Gunneridae</taxon>
        <taxon>Pentapetalae</taxon>
        <taxon>asterids</taxon>
        <taxon>lamiids</taxon>
        <taxon>Solanales</taxon>
        <taxon>Solanaceae</taxon>
        <taxon>Solanoideae</taxon>
        <taxon>Datureae</taxon>
        <taxon>Datura</taxon>
    </lineage>
</organism>
<dbReference type="Pfam" id="PF00808">
    <property type="entry name" value="CBFD_NFYB_HMF"/>
    <property type="match status" value="1"/>
</dbReference>
<feature type="region of interest" description="Disordered" evidence="1">
    <location>
        <begin position="122"/>
        <end position="157"/>
    </location>
</feature>
<name>A0ABS8WNX0_DATST</name>
<gene>
    <name evidence="3" type="ORF">HAX54_049105</name>
</gene>
<dbReference type="InterPro" id="IPR003958">
    <property type="entry name" value="CBFA_NFYB_domain"/>
</dbReference>
<dbReference type="Proteomes" id="UP000823775">
    <property type="component" value="Unassembled WGS sequence"/>
</dbReference>